<reference evidence="2" key="2">
    <citation type="submission" date="2018-02" db="UniProtKB">
        <authorList>
            <consortium name="EnsemblPlants"/>
        </authorList>
    </citation>
    <scope>IDENTIFICATION</scope>
    <source>
        <strain evidence="2">Williams 82</strain>
    </source>
</reference>
<sequence length="92" mass="10635">MKRICGESKDNENWSPASLNHAMRPSLIEAKRNEIRYAFVTIPLLFSFLGSKNQKGGPYFLLPVSIPKVGEKFEYRKVWIRGFICSKSFVYC</sequence>
<proteinExistence type="predicted"/>
<protein>
    <submittedName>
        <fullName evidence="1 2">Uncharacterized protein</fullName>
    </submittedName>
</protein>
<dbReference type="Gramene" id="KRG92927">
    <property type="protein sequence ID" value="KRG92927"/>
    <property type="gene ID" value="GLYMA_20G238200"/>
</dbReference>
<dbReference type="AlphaFoldDB" id="K7N5B3"/>
<evidence type="ECO:0000313" key="2">
    <source>
        <dbReference type="EnsemblPlants" id="KRG92927"/>
    </source>
</evidence>
<dbReference type="EMBL" id="CM000853">
    <property type="protein sequence ID" value="KRG92927.1"/>
    <property type="molecule type" value="Genomic_DNA"/>
</dbReference>
<dbReference type="PaxDb" id="3847-GLYMA20G38210.1"/>
<name>K7N5B3_SOYBN</name>
<dbReference type="HOGENOM" id="CLU_2417571_0_0_1"/>
<evidence type="ECO:0000313" key="1">
    <source>
        <dbReference type="EMBL" id="KRG92927.1"/>
    </source>
</evidence>
<dbReference type="InParanoid" id="K7N5B3"/>
<organism evidence="2">
    <name type="scientific">Glycine max</name>
    <name type="common">Soybean</name>
    <name type="synonym">Glycine hispida</name>
    <dbReference type="NCBI Taxonomy" id="3847"/>
    <lineage>
        <taxon>Eukaryota</taxon>
        <taxon>Viridiplantae</taxon>
        <taxon>Streptophyta</taxon>
        <taxon>Embryophyta</taxon>
        <taxon>Tracheophyta</taxon>
        <taxon>Spermatophyta</taxon>
        <taxon>Magnoliopsida</taxon>
        <taxon>eudicotyledons</taxon>
        <taxon>Gunneridae</taxon>
        <taxon>Pentapetalae</taxon>
        <taxon>rosids</taxon>
        <taxon>fabids</taxon>
        <taxon>Fabales</taxon>
        <taxon>Fabaceae</taxon>
        <taxon>Papilionoideae</taxon>
        <taxon>50 kb inversion clade</taxon>
        <taxon>NPAAA clade</taxon>
        <taxon>indigoferoid/millettioid clade</taxon>
        <taxon>Phaseoleae</taxon>
        <taxon>Glycine</taxon>
        <taxon>Glycine subgen. Soja</taxon>
    </lineage>
</organism>
<dbReference type="EnsemblPlants" id="KRG92927">
    <property type="protein sequence ID" value="KRG92927"/>
    <property type="gene ID" value="GLYMA_20G238200"/>
</dbReference>
<gene>
    <name evidence="1" type="ORF">GLYMA_20G238200</name>
</gene>
<dbReference type="Proteomes" id="UP000008827">
    <property type="component" value="Chromosome 20"/>
</dbReference>
<accession>K7N5B3</accession>
<keyword evidence="3" id="KW-1185">Reference proteome</keyword>
<evidence type="ECO:0000313" key="3">
    <source>
        <dbReference type="Proteomes" id="UP000008827"/>
    </source>
</evidence>
<reference evidence="1 2" key="1">
    <citation type="journal article" date="2010" name="Nature">
        <title>Genome sequence of the palaeopolyploid soybean.</title>
        <authorList>
            <person name="Schmutz J."/>
            <person name="Cannon S.B."/>
            <person name="Schlueter J."/>
            <person name="Ma J."/>
            <person name="Mitros T."/>
            <person name="Nelson W."/>
            <person name="Hyten D.L."/>
            <person name="Song Q."/>
            <person name="Thelen J.J."/>
            <person name="Cheng J."/>
            <person name="Xu D."/>
            <person name="Hellsten U."/>
            <person name="May G.D."/>
            <person name="Yu Y."/>
            <person name="Sakurai T."/>
            <person name="Umezawa T."/>
            <person name="Bhattacharyya M.K."/>
            <person name="Sandhu D."/>
            <person name="Valliyodan B."/>
            <person name="Lindquist E."/>
            <person name="Peto M."/>
            <person name="Grant D."/>
            <person name="Shu S."/>
            <person name="Goodstein D."/>
            <person name="Barry K."/>
            <person name="Futrell-Griggs M."/>
            <person name="Abernathy B."/>
            <person name="Du J."/>
            <person name="Tian Z."/>
            <person name="Zhu L."/>
            <person name="Gill N."/>
            <person name="Joshi T."/>
            <person name="Libault M."/>
            <person name="Sethuraman A."/>
            <person name="Zhang X.-C."/>
            <person name="Shinozaki K."/>
            <person name="Nguyen H.T."/>
            <person name="Wing R.A."/>
            <person name="Cregan P."/>
            <person name="Specht J."/>
            <person name="Grimwood J."/>
            <person name="Rokhsar D."/>
            <person name="Stacey G."/>
            <person name="Shoemaker R.C."/>
            <person name="Jackson S.A."/>
        </authorList>
    </citation>
    <scope>NUCLEOTIDE SEQUENCE [LARGE SCALE GENOMIC DNA]</scope>
    <source>
        <strain evidence="2">cv. Williams 82</strain>
        <tissue evidence="1">Callus</tissue>
    </source>
</reference>
<reference evidence="1" key="3">
    <citation type="submission" date="2018-07" db="EMBL/GenBank/DDBJ databases">
        <title>WGS assembly of Glycine max.</title>
        <authorList>
            <person name="Schmutz J."/>
            <person name="Cannon S."/>
            <person name="Schlueter J."/>
            <person name="Ma J."/>
            <person name="Mitros T."/>
            <person name="Nelson W."/>
            <person name="Hyten D."/>
            <person name="Song Q."/>
            <person name="Thelen J."/>
            <person name="Cheng J."/>
            <person name="Xu D."/>
            <person name="Hellsten U."/>
            <person name="May G."/>
            <person name="Yu Y."/>
            <person name="Sakurai T."/>
            <person name="Umezawa T."/>
            <person name="Bhattacharyya M."/>
            <person name="Sandhu D."/>
            <person name="Valliyodan B."/>
            <person name="Lindquist E."/>
            <person name="Peto M."/>
            <person name="Grant D."/>
            <person name="Shu S."/>
            <person name="Goodstein D."/>
            <person name="Barry K."/>
            <person name="Futrell-Griggs M."/>
            <person name="Abernathy B."/>
            <person name="Du J."/>
            <person name="Tian Z."/>
            <person name="Zhu L."/>
            <person name="Gill N."/>
            <person name="Joshi T."/>
            <person name="Libault M."/>
            <person name="Sethuraman A."/>
            <person name="Zhang X."/>
            <person name="Shinozaki K."/>
            <person name="Nguyen H."/>
            <person name="Wing R."/>
            <person name="Cregan P."/>
            <person name="Specht J."/>
            <person name="Grimwood J."/>
            <person name="Rokhsar D."/>
            <person name="Stacey G."/>
            <person name="Shoemaker R."/>
            <person name="Jackson S."/>
        </authorList>
    </citation>
    <scope>NUCLEOTIDE SEQUENCE</scope>
    <source>
        <tissue evidence="1">Callus</tissue>
    </source>
</reference>